<name>A0ACA9P593_9GLOM</name>
<proteinExistence type="predicted"/>
<dbReference type="EMBL" id="CAJVPM010033644">
    <property type="protein sequence ID" value="CAG8685906.1"/>
    <property type="molecule type" value="Genomic_DNA"/>
</dbReference>
<evidence type="ECO:0000313" key="1">
    <source>
        <dbReference type="EMBL" id="CAG8685906.1"/>
    </source>
</evidence>
<comment type="caution">
    <text evidence="1">The sequence shown here is derived from an EMBL/GenBank/DDBJ whole genome shotgun (WGS) entry which is preliminary data.</text>
</comment>
<feature type="non-terminal residue" evidence="1">
    <location>
        <position position="1"/>
    </location>
</feature>
<gene>
    <name evidence="1" type="ORF">SCALOS_LOCUS9905</name>
</gene>
<evidence type="ECO:0000313" key="2">
    <source>
        <dbReference type="Proteomes" id="UP000789860"/>
    </source>
</evidence>
<reference evidence="1" key="1">
    <citation type="submission" date="2021-06" db="EMBL/GenBank/DDBJ databases">
        <authorList>
            <person name="Kallberg Y."/>
            <person name="Tangrot J."/>
            <person name="Rosling A."/>
        </authorList>
    </citation>
    <scope>NUCLEOTIDE SEQUENCE</scope>
    <source>
        <strain evidence="1">AU212A</strain>
    </source>
</reference>
<organism evidence="1 2">
    <name type="scientific">Scutellospora calospora</name>
    <dbReference type="NCBI Taxonomy" id="85575"/>
    <lineage>
        <taxon>Eukaryota</taxon>
        <taxon>Fungi</taxon>
        <taxon>Fungi incertae sedis</taxon>
        <taxon>Mucoromycota</taxon>
        <taxon>Glomeromycotina</taxon>
        <taxon>Glomeromycetes</taxon>
        <taxon>Diversisporales</taxon>
        <taxon>Gigasporaceae</taxon>
        <taxon>Scutellospora</taxon>
    </lineage>
</organism>
<keyword evidence="2" id="KW-1185">Reference proteome</keyword>
<dbReference type="Proteomes" id="UP000789860">
    <property type="component" value="Unassembled WGS sequence"/>
</dbReference>
<sequence length="39" mass="4350">TDTTNSANLRNQITTQQTTIADQTNQLANLQTQSEKSRN</sequence>
<accession>A0ACA9P593</accession>
<protein>
    <submittedName>
        <fullName evidence="1">7879_t:CDS:1</fullName>
    </submittedName>
</protein>